<name>A0A1U7VG29_NICSY</name>
<reference evidence="1" key="1">
    <citation type="journal article" date="2013" name="Genome Biol.">
        <title>Reference genomes and transcriptomes of Nicotiana sylvestris and Nicotiana tomentosiformis.</title>
        <authorList>
            <person name="Sierro N."/>
            <person name="Battey J.N."/>
            <person name="Ouadi S."/>
            <person name="Bovet L."/>
            <person name="Goepfert S."/>
            <person name="Bakaher N."/>
            <person name="Peitsch M.C."/>
            <person name="Ivanov N.V."/>
        </authorList>
    </citation>
    <scope>NUCLEOTIDE SEQUENCE [LARGE SCALE GENOMIC DNA]</scope>
</reference>
<organism evidence="1 2">
    <name type="scientific">Nicotiana sylvestris</name>
    <name type="common">Wood tobacco</name>
    <name type="synonym">South American tobacco</name>
    <dbReference type="NCBI Taxonomy" id="4096"/>
    <lineage>
        <taxon>Eukaryota</taxon>
        <taxon>Viridiplantae</taxon>
        <taxon>Streptophyta</taxon>
        <taxon>Embryophyta</taxon>
        <taxon>Tracheophyta</taxon>
        <taxon>Spermatophyta</taxon>
        <taxon>Magnoliopsida</taxon>
        <taxon>eudicotyledons</taxon>
        <taxon>Gunneridae</taxon>
        <taxon>Pentapetalae</taxon>
        <taxon>asterids</taxon>
        <taxon>lamiids</taxon>
        <taxon>Solanales</taxon>
        <taxon>Solanaceae</taxon>
        <taxon>Nicotianoideae</taxon>
        <taxon>Nicotianeae</taxon>
        <taxon>Nicotiana</taxon>
    </lineage>
</organism>
<evidence type="ECO:0000313" key="1">
    <source>
        <dbReference type="Proteomes" id="UP000189701"/>
    </source>
</evidence>
<dbReference type="RefSeq" id="XP_009761289.1">
    <property type="nucleotide sequence ID" value="XM_009762987.1"/>
</dbReference>
<accession>A0A1U7VG29</accession>
<keyword evidence="1" id="KW-1185">Reference proteome</keyword>
<proteinExistence type="predicted"/>
<sequence>MERESYGASTPPYCWHKGLGNSFVAPCSGDSRLARLVKRYGPKVSSGRGVSRRRAPVPAFRQAVAAVGMQFALA</sequence>
<dbReference type="AlphaFoldDB" id="A0A1U7VG29"/>
<reference evidence="2" key="2">
    <citation type="submission" date="2025-08" db="UniProtKB">
        <authorList>
            <consortium name="RefSeq"/>
        </authorList>
    </citation>
    <scope>IDENTIFICATION</scope>
    <source>
        <tissue evidence="2">Leaf</tissue>
    </source>
</reference>
<protein>
    <submittedName>
        <fullName evidence="2">Uncharacterized protein LOC104213478 isoform X2</fullName>
    </submittedName>
</protein>
<dbReference type="Proteomes" id="UP000189701">
    <property type="component" value="Unplaced"/>
</dbReference>
<evidence type="ECO:0000313" key="2">
    <source>
        <dbReference type="RefSeq" id="XP_009761289.1"/>
    </source>
</evidence>
<gene>
    <name evidence="2" type="primary">LOC104213478</name>
</gene>